<protein>
    <submittedName>
        <fullName evidence="1">Uncharacterized protein</fullName>
    </submittedName>
</protein>
<keyword evidence="2" id="KW-1185">Reference proteome</keyword>
<evidence type="ECO:0000313" key="1">
    <source>
        <dbReference type="EMBL" id="KZS92861.1"/>
    </source>
</evidence>
<name>A0A164U2J3_9AGAM</name>
<organism evidence="1 2">
    <name type="scientific">Sistotremastrum niveocremeum HHB9708</name>
    <dbReference type="NCBI Taxonomy" id="1314777"/>
    <lineage>
        <taxon>Eukaryota</taxon>
        <taxon>Fungi</taxon>
        <taxon>Dikarya</taxon>
        <taxon>Basidiomycota</taxon>
        <taxon>Agaricomycotina</taxon>
        <taxon>Agaricomycetes</taxon>
        <taxon>Sistotremastrales</taxon>
        <taxon>Sistotremastraceae</taxon>
        <taxon>Sertulicium</taxon>
        <taxon>Sertulicium niveocremeum</taxon>
    </lineage>
</organism>
<evidence type="ECO:0000313" key="2">
    <source>
        <dbReference type="Proteomes" id="UP000076722"/>
    </source>
</evidence>
<dbReference type="EMBL" id="KV419409">
    <property type="protein sequence ID" value="KZS92861.1"/>
    <property type="molecule type" value="Genomic_DNA"/>
</dbReference>
<reference evidence="1 2" key="1">
    <citation type="journal article" date="2016" name="Mol. Biol. Evol.">
        <title>Comparative Genomics of Early-Diverging Mushroom-Forming Fungi Provides Insights into the Origins of Lignocellulose Decay Capabilities.</title>
        <authorList>
            <person name="Nagy L.G."/>
            <person name="Riley R."/>
            <person name="Tritt A."/>
            <person name="Adam C."/>
            <person name="Daum C."/>
            <person name="Floudas D."/>
            <person name="Sun H."/>
            <person name="Yadav J.S."/>
            <person name="Pangilinan J."/>
            <person name="Larsson K.H."/>
            <person name="Matsuura K."/>
            <person name="Barry K."/>
            <person name="Labutti K."/>
            <person name="Kuo R."/>
            <person name="Ohm R.A."/>
            <person name="Bhattacharya S.S."/>
            <person name="Shirouzu T."/>
            <person name="Yoshinaga Y."/>
            <person name="Martin F.M."/>
            <person name="Grigoriev I.V."/>
            <person name="Hibbett D.S."/>
        </authorList>
    </citation>
    <scope>NUCLEOTIDE SEQUENCE [LARGE SCALE GENOMIC DNA]</scope>
    <source>
        <strain evidence="1 2">HHB9708</strain>
    </source>
</reference>
<dbReference type="Proteomes" id="UP000076722">
    <property type="component" value="Unassembled WGS sequence"/>
</dbReference>
<proteinExistence type="predicted"/>
<dbReference type="AlphaFoldDB" id="A0A164U2J3"/>
<gene>
    <name evidence="1" type="ORF">SISNIDRAFT_486360</name>
</gene>
<sequence>MSQTCTNFRRIILENKTAFINTLNFRIIPLPFGKSSAETLTGEELFARAVQAIALSRRLAGHTLNHAPAPRNRREVKYREAFVEPDGPFHNRDRLISLCYTERHAIFISRRGVHFANLLTGARAEKTYPNIVSSSCEISDSGNEIFIALQCSNYHMHNFHITQTITVNKYSLTEDAFGSSQTQITFTGSDFYIQFVKLQGDLVAFLSRNDIIVSDWKKRTALVFSLPVSSDHIEIFSLHFHPHKATVIVDYVTSNIIRGSTGHWLLSVDVPVVMPPMVPADNSGTSFNVDIVPTVQLEESQFPTYNFRIEEISLSIPEQSIEEESSLRDEVPFDFDFDADDIENERRHLISIRPSGRDSILDIIQYPPSERLTEVDHRLEHLAISLSDFKTSSVPITKPLPLTRIRDHFTGPPTVVPNGPLHVAKNPAKQEVDVLRLGDEYNPETRFIRLKLPRFEDWALEHLDGRYSEALVGFDLQRGWLFFNDNDRVQIFEY</sequence>
<accession>A0A164U2J3</accession>